<organism evidence="10 11">
    <name type="scientific">Deinococcus aquiradiocola</name>
    <dbReference type="NCBI Taxonomy" id="393059"/>
    <lineage>
        <taxon>Bacteria</taxon>
        <taxon>Thermotogati</taxon>
        <taxon>Deinococcota</taxon>
        <taxon>Deinococci</taxon>
        <taxon>Deinococcales</taxon>
        <taxon>Deinococcaceae</taxon>
        <taxon>Deinococcus</taxon>
    </lineage>
</organism>
<proteinExistence type="predicted"/>
<feature type="transmembrane region" description="Helical" evidence="9">
    <location>
        <begin position="132"/>
        <end position="152"/>
    </location>
</feature>
<comment type="subcellular location">
    <subcellularLocation>
        <location evidence="1">Cell membrane</location>
        <topology evidence="1">Multi-pass membrane protein</topology>
    </subcellularLocation>
</comment>
<keyword evidence="11" id="KW-1185">Reference proteome</keyword>
<dbReference type="CDD" id="cd06579">
    <property type="entry name" value="TM_PBP1_transp_AraH_like"/>
    <property type="match status" value="1"/>
</dbReference>
<reference evidence="10" key="1">
    <citation type="journal article" date="2014" name="Int. J. Syst. Evol. Microbiol.">
        <title>Complete genome sequence of Corynebacterium casei LMG S-19264T (=DSM 44701T), isolated from a smear-ripened cheese.</title>
        <authorList>
            <consortium name="US DOE Joint Genome Institute (JGI-PGF)"/>
            <person name="Walter F."/>
            <person name="Albersmeier A."/>
            <person name="Kalinowski J."/>
            <person name="Ruckert C."/>
        </authorList>
    </citation>
    <scope>NUCLEOTIDE SEQUENCE</scope>
    <source>
        <strain evidence="10">JCM 14371</strain>
    </source>
</reference>
<evidence type="ECO:0000313" key="11">
    <source>
        <dbReference type="Proteomes" id="UP000635726"/>
    </source>
</evidence>
<keyword evidence="6 9" id="KW-1133">Transmembrane helix</keyword>
<evidence type="ECO:0000256" key="9">
    <source>
        <dbReference type="SAM" id="Phobius"/>
    </source>
</evidence>
<dbReference type="PANTHER" id="PTHR32196:SF71">
    <property type="entry name" value="AUTOINDUCER 2 IMPORT SYSTEM PERMEASE PROTEIN LSRD"/>
    <property type="match status" value="1"/>
</dbReference>
<evidence type="ECO:0000256" key="1">
    <source>
        <dbReference type="ARBA" id="ARBA00004651"/>
    </source>
</evidence>
<evidence type="ECO:0000256" key="3">
    <source>
        <dbReference type="ARBA" id="ARBA00022475"/>
    </source>
</evidence>
<dbReference type="Pfam" id="PF02653">
    <property type="entry name" value="BPD_transp_2"/>
    <property type="match status" value="1"/>
</dbReference>
<dbReference type="Proteomes" id="UP000635726">
    <property type="component" value="Unassembled WGS sequence"/>
</dbReference>
<feature type="transmembrane region" description="Helical" evidence="9">
    <location>
        <begin position="78"/>
        <end position="98"/>
    </location>
</feature>
<keyword evidence="5 9" id="KW-0812">Transmembrane</keyword>
<dbReference type="GO" id="GO:0005886">
    <property type="term" value="C:plasma membrane"/>
    <property type="evidence" value="ECO:0007669"/>
    <property type="project" value="UniProtKB-SubCell"/>
</dbReference>
<feature type="transmembrane region" description="Helical" evidence="9">
    <location>
        <begin position="104"/>
        <end position="125"/>
    </location>
</feature>
<evidence type="ECO:0000256" key="4">
    <source>
        <dbReference type="ARBA" id="ARBA00022519"/>
    </source>
</evidence>
<dbReference type="AlphaFoldDB" id="A0A917PGJ8"/>
<evidence type="ECO:0000256" key="6">
    <source>
        <dbReference type="ARBA" id="ARBA00022989"/>
    </source>
</evidence>
<gene>
    <name evidence="10" type="ORF">GCM10008939_21300</name>
</gene>
<feature type="transmembrane region" description="Helical" evidence="9">
    <location>
        <begin position="277"/>
        <end position="299"/>
    </location>
</feature>
<dbReference type="EMBL" id="BMOE01000006">
    <property type="protein sequence ID" value="GGJ76948.1"/>
    <property type="molecule type" value="Genomic_DNA"/>
</dbReference>
<feature type="transmembrane region" description="Helical" evidence="9">
    <location>
        <begin position="221"/>
        <end position="244"/>
    </location>
</feature>
<feature type="transmembrane region" description="Helical" evidence="9">
    <location>
        <begin position="50"/>
        <end position="71"/>
    </location>
</feature>
<keyword evidence="2" id="KW-0813">Transport</keyword>
<feature type="transmembrane region" description="Helical" evidence="9">
    <location>
        <begin position="21"/>
        <end position="44"/>
    </location>
</feature>
<accession>A0A917PGJ8</accession>
<evidence type="ECO:0000256" key="5">
    <source>
        <dbReference type="ARBA" id="ARBA00022692"/>
    </source>
</evidence>
<name>A0A917PGJ8_9DEIO</name>
<evidence type="ECO:0000256" key="2">
    <source>
        <dbReference type="ARBA" id="ARBA00022448"/>
    </source>
</evidence>
<keyword evidence="7 9" id="KW-0472">Membrane</keyword>
<dbReference type="GO" id="GO:0022857">
    <property type="term" value="F:transmembrane transporter activity"/>
    <property type="evidence" value="ECO:0007669"/>
    <property type="project" value="InterPro"/>
</dbReference>
<sequence length="350" mass="35977">MTRSLREAPAPARRRARIGGWELALAALLLLQLLAFSALVPGFFDGLGGLLNVTTNFLPFGLVALGLVPVILTGGIDLSVGAVAGFSAVLMAVLWKHFGLSLGVAVPLALLAGALLGGVNGLLITRTRTEPLIVTLATSFVFTSVTTALAGAEPPSGFPDRFNALGTGALGGVPYQLILFAVLAVVFSLLVTRTRFGRSVVMVGHNRDASRYSGIDVNATLAWVYVLSGVMAALAGVVLAAYYSAVRSDMGDILLLSALTMVVLGGINIFGGEGSVLGAVLAVLLLGFLRQGLLIAGFSDMVTTMVTGAILLVAITAKNLLAGGSFTARLQARFRPASTGSPSPPENAMK</sequence>
<feature type="transmembrane region" description="Helical" evidence="9">
    <location>
        <begin position="250"/>
        <end position="270"/>
    </location>
</feature>
<feature type="transmembrane region" description="Helical" evidence="9">
    <location>
        <begin position="172"/>
        <end position="192"/>
    </location>
</feature>
<protein>
    <recommendedName>
        <fullName evidence="8">Autoinducer 2 import system permease protein LsrD</fullName>
    </recommendedName>
</protein>
<dbReference type="RefSeq" id="WP_188963259.1">
    <property type="nucleotide sequence ID" value="NZ_BMOE01000006.1"/>
</dbReference>
<dbReference type="InterPro" id="IPR001851">
    <property type="entry name" value="ABC_transp_permease"/>
</dbReference>
<comment type="caution">
    <text evidence="10">The sequence shown here is derived from an EMBL/GenBank/DDBJ whole genome shotgun (WGS) entry which is preliminary data.</text>
</comment>
<evidence type="ECO:0000256" key="8">
    <source>
        <dbReference type="ARBA" id="ARBA00039381"/>
    </source>
</evidence>
<keyword evidence="4" id="KW-0997">Cell inner membrane</keyword>
<feature type="transmembrane region" description="Helical" evidence="9">
    <location>
        <begin position="305"/>
        <end position="326"/>
    </location>
</feature>
<evidence type="ECO:0000313" key="10">
    <source>
        <dbReference type="EMBL" id="GGJ76948.1"/>
    </source>
</evidence>
<keyword evidence="3" id="KW-1003">Cell membrane</keyword>
<dbReference type="PANTHER" id="PTHR32196">
    <property type="entry name" value="ABC TRANSPORTER PERMEASE PROTEIN YPHD-RELATED-RELATED"/>
    <property type="match status" value="1"/>
</dbReference>
<reference evidence="10" key="2">
    <citation type="submission" date="2020-09" db="EMBL/GenBank/DDBJ databases">
        <authorList>
            <person name="Sun Q."/>
            <person name="Ohkuma M."/>
        </authorList>
    </citation>
    <scope>NUCLEOTIDE SEQUENCE</scope>
    <source>
        <strain evidence="10">JCM 14371</strain>
    </source>
</reference>
<evidence type="ECO:0000256" key="7">
    <source>
        <dbReference type="ARBA" id="ARBA00023136"/>
    </source>
</evidence>